<organism evidence="28 29">
    <name type="scientific">Sinanodonta woodiana</name>
    <name type="common">Chinese pond mussel</name>
    <name type="synonym">Anodonta woodiana</name>
    <dbReference type="NCBI Taxonomy" id="1069815"/>
    <lineage>
        <taxon>Eukaryota</taxon>
        <taxon>Metazoa</taxon>
        <taxon>Spiralia</taxon>
        <taxon>Lophotrochozoa</taxon>
        <taxon>Mollusca</taxon>
        <taxon>Bivalvia</taxon>
        <taxon>Autobranchia</taxon>
        <taxon>Heteroconchia</taxon>
        <taxon>Palaeoheterodonta</taxon>
        <taxon>Unionida</taxon>
        <taxon>Unionoidea</taxon>
        <taxon>Unionidae</taxon>
        <taxon>Unioninae</taxon>
        <taxon>Sinanodonta</taxon>
    </lineage>
</organism>
<evidence type="ECO:0000256" key="8">
    <source>
        <dbReference type="ARBA" id="ARBA00013269"/>
    </source>
</evidence>
<evidence type="ECO:0000256" key="3">
    <source>
        <dbReference type="ARBA" id="ARBA00004514"/>
    </source>
</evidence>
<dbReference type="InterPro" id="IPR005110">
    <property type="entry name" value="MoeA_linker/N"/>
</dbReference>
<feature type="region of interest" description="Disordered" evidence="26">
    <location>
        <begin position="92"/>
        <end position="152"/>
    </location>
</feature>
<comment type="pathway">
    <text evidence="4 25">Cofactor biosynthesis; molybdopterin biosynthesis.</text>
</comment>
<dbReference type="Pfam" id="PF03453">
    <property type="entry name" value="MoeA_N"/>
    <property type="match status" value="1"/>
</dbReference>
<evidence type="ECO:0000256" key="12">
    <source>
        <dbReference type="ARBA" id="ARBA00023136"/>
    </source>
</evidence>
<dbReference type="GO" id="GO:0072657">
    <property type="term" value="P:protein localization to membrane"/>
    <property type="evidence" value="ECO:0007669"/>
    <property type="project" value="UniProtKB-ARBA"/>
</dbReference>
<evidence type="ECO:0000256" key="11">
    <source>
        <dbReference type="ARBA" id="ARBA00023018"/>
    </source>
</evidence>
<evidence type="ECO:0000256" key="16">
    <source>
        <dbReference type="ARBA" id="ARBA00023273"/>
    </source>
</evidence>
<evidence type="ECO:0000256" key="21">
    <source>
        <dbReference type="ARBA" id="ARBA00055539"/>
    </source>
</evidence>
<comment type="caution">
    <text evidence="28">The sequence shown here is derived from an EMBL/GenBank/DDBJ whole genome shotgun (WGS) entry which is preliminary data.</text>
</comment>
<evidence type="ECO:0000256" key="23">
    <source>
        <dbReference type="ARBA" id="ARBA00060421"/>
    </source>
</evidence>
<evidence type="ECO:0000256" key="14">
    <source>
        <dbReference type="ARBA" id="ARBA00023212"/>
    </source>
</evidence>
<dbReference type="GO" id="GO:0005524">
    <property type="term" value="F:ATP binding"/>
    <property type="evidence" value="ECO:0007669"/>
    <property type="project" value="UniProtKB-UniRule"/>
</dbReference>
<keyword evidence="25" id="KW-0808">Transferase</keyword>
<dbReference type="Gene3D" id="2.170.190.11">
    <property type="entry name" value="Molybdopterin biosynthesis moea protein, domain 3"/>
    <property type="match status" value="1"/>
</dbReference>
<evidence type="ECO:0000256" key="22">
    <source>
        <dbReference type="ARBA" id="ARBA00059974"/>
    </source>
</evidence>
<comment type="subcellular location">
    <subcellularLocation>
        <location evidence="2">Cell projection</location>
        <location evidence="2">Dendrite</location>
    </subcellularLocation>
    <subcellularLocation>
        <location evidence="1">Cytoplasm</location>
        <location evidence="1">Cytoskeleton</location>
    </subcellularLocation>
    <subcellularLocation>
        <location evidence="3">Cytoplasm</location>
        <location evidence="3">Cytosol</location>
    </subcellularLocation>
    <subcellularLocation>
        <location evidence="23">Postsynaptic cell membrane</location>
        <topology evidence="23">Lipid-anchor</topology>
        <orientation evidence="23">Cytoplasmic side</orientation>
    </subcellularLocation>
    <subcellularLocation>
        <location evidence="18">Postsynaptic density</location>
    </subcellularLocation>
</comment>
<comment type="catalytic activity">
    <reaction evidence="19">
        <text>adenylyl-molybdopterin + molybdate = Mo-molybdopterin + AMP + H(+)</text>
        <dbReference type="Rhea" id="RHEA:35047"/>
        <dbReference type="ChEBI" id="CHEBI:15378"/>
        <dbReference type="ChEBI" id="CHEBI:36264"/>
        <dbReference type="ChEBI" id="CHEBI:62727"/>
        <dbReference type="ChEBI" id="CHEBI:71302"/>
        <dbReference type="ChEBI" id="CHEBI:456215"/>
        <dbReference type="EC" id="2.10.1.1"/>
    </reaction>
    <physiologicalReaction direction="left-to-right" evidence="19">
        <dbReference type="Rhea" id="RHEA:35048"/>
    </physiologicalReaction>
</comment>
<feature type="compositionally biased region" description="Polar residues" evidence="26">
    <location>
        <begin position="92"/>
        <end position="102"/>
    </location>
</feature>
<dbReference type="Gene3D" id="2.40.340.10">
    <property type="entry name" value="MoeA, C-terminal, domain IV"/>
    <property type="match status" value="1"/>
</dbReference>
<keyword evidence="17" id="KW-0449">Lipoprotein</keyword>
<dbReference type="EC" id="2.7.7.75" evidence="7"/>
<dbReference type="Pfam" id="PF03454">
    <property type="entry name" value="MoeA_C"/>
    <property type="match status" value="1"/>
</dbReference>
<keyword evidence="15" id="KW-0628">Postsynaptic cell membrane</keyword>
<comment type="catalytic activity">
    <reaction evidence="20">
        <text>molybdopterin + ATP + H(+) = adenylyl-molybdopterin + diphosphate</text>
        <dbReference type="Rhea" id="RHEA:31331"/>
        <dbReference type="ChEBI" id="CHEBI:15378"/>
        <dbReference type="ChEBI" id="CHEBI:30616"/>
        <dbReference type="ChEBI" id="CHEBI:33019"/>
        <dbReference type="ChEBI" id="CHEBI:58698"/>
        <dbReference type="ChEBI" id="CHEBI:62727"/>
        <dbReference type="EC" id="2.7.7.75"/>
    </reaction>
    <physiologicalReaction direction="left-to-right" evidence="20">
        <dbReference type="Rhea" id="RHEA:31332"/>
    </physiologicalReaction>
</comment>
<dbReference type="SUPFAM" id="SSF63882">
    <property type="entry name" value="MoeA N-terminal region -like"/>
    <property type="match status" value="1"/>
</dbReference>
<reference evidence="28 29" key="1">
    <citation type="submission" date="2024-11" db="EMBL/GenBank/DDBJ databases">
        <title>Chromosome-level genome assembly of the freshwater bivalve Anodonta woodiana.</title>
        <authorList>
            <person name="Chen X."/>
        </authorList>
    </citation>
    <scope>NUCLEOTIDE SEQUENCE [LARGE SCALE GENOMIC DNA]</scope>
    <source>
        <strain evidence="28">MN2024</strain>
        <tissue evidence="28">Gills</tissue>
    </source>
</reference>
<comment type="similarity">
    <text evidence="5">In the N-terminal section; belongs to the MoaB/Mog family.</text>
</comment>
<dbReference type="InterPro" id="IPR001453">
    <property type="entry name" value="MoaB/Mog_dom"/>
</dbReference>
<feature type="domain" description="MoaB/Mog" evidence="27">
    <location>
        <begin position="347"/>
        <end position="490"/>
    </location>
</feature>
<dbReference type="PROSITE" id="PS01079">
    <property type="entry name" value="MOCF_BIOSYNTHESIS_2"/>
    <property type="match status" value="1"/>
</dbReference>
<evidence type="ECO:0000313" key="29">
    <source>
        <dbReference type="Proteomes" id="UP001634394"/>
    </source>
</evidence>
<evidence type="ECO:0000256" key="25">
    <source>
        <dbReference type="RuleBase" id="RU365090"/>
    </source>
</evidence>
<dbReference type="Proteomes" id="UP001634394">
    <property type="component" value="Unassembled WGS sequence"/>
</dbReference>
<comment type="similarity">
    <text evidence="6">In the C-terminal section; belongs to the MoeA family.</text>
</comment>
<dbReference type="GO" id="GO:0046872">
    <property type="term" value="F:metal ion binding"/>
    <property type="evidence" value="ECO:0007669"/>
    <property type="project" value="UniProtKB-UniRule"/>
</dbReference>
<dbReference type="FunFam" id="3.40.980.10:FF:000001">
    <property type="entry name" value="Molybdopterin molybdenumtransferase"/>
    <property type="match status" value="1"/>
</dbReference>
<evidence type="ECO:0000256" key="1">
    <source>
        <dbReference type="ARBA" id="ARBA00004245"/>
    </source>
</evidence>
<dbReference type="GO" id="GO:0045211">
    <property type="term" value="C:postsynaptic membrane"/>
    <property type="evidence" value="ECO:0007669"/>
    <property type="project" value="UniProtKB-SubCell"/>
</dbReference>
<gene>
    <name evidence="28" type="ORF">ACJMK2_036977</name>
</gene>
<dbReference type="SUPFAM" id="SSF63867">
    <property type="entry name" value="MoeA C-terminal domain-like"/>
    <property type="match status" value="1"/>
</dbReference>
<accession>A0ABD3WMF5</accession>
<comment type="similarity">
    <text evidence="25">Belongs to the MoeA family.</text>
</comment>
<evidence type="ECO:0000256" key="4">
    <source>
        <dbReference type="ARBA" id="ARBA00005046"/>
    </source>
</evidence>
<evidence type="ECO:0000256" key="2">
    <source>
        <dbReference type="ARBA" id="ARBA00004279"/>
    </source>
</evidence>
<comment type="function">
    <text evidence="22">Microtubule-associated protein involved in membrane protein-cytoskeleton interactions. It is thought to anchor the inhibitory glycine receptor (GLYR) to subsynaptic microtubules. Acts as a major instructive molecule at inhibitory synapses, where it also clusters GABA type A receptors.</text>
</comment>
<evidence type="ECO:0000256" key="19">
    <source>
        <dbReference type="ARBA" id="ARBA00050229"/>
    </source>
</evidence>
<dbReference type="GO" id="GO:0061599">
    <property type="term" value="F:molybdopterin molybdotransferase activity"/>
    <property type="evidence" value="ECO:0007669"/>
    <property type="project" value="UniProtKB-UniRule"/>
</dbReference>
<dbReference type="CDD" id="cd00887">
    <property type="entry name" value="MoeA"/>
    <property type="match status" value="1"/>
</dbReference>
<keyword evidence="10" id="KW-0963">Cytoplasm</keyword>
<dbReference type="FunFam" id="2.40.340.10:FF:000001">
    <property type="entry name" value="Molybdopterin molybdenumtransferase"/>
    <property type="match status" value="1"/>
</dbReference>
<dbReference type="Pfam" id="PF00994">
    <property type="entry name" value="MoCF_biosynth"/>
    <property type="match status" value="1"/>
</dbReference>
<dbReference type="FunFam" id="2.170.190.11:FF:000001">
    <property type="entry name" value="Molybdopterin molybdenumtransferase"/>
    <property type="match status" value="1"/>
</dbReference>
<evidence type="ECO:0000256" key="17">
    <source>
        <dbReference type="ARBA" id="ARBA00023288"/>
    </source>
</evidence>
<keyword evidence="11" id="KW-0770">Synapse</keyword>
<evidence type="ECO:0000256" key="6">
    <source>
        <dbReference type="ARBA" id="ARBA00008339"/>
    </source>
</evidence>
<evidence type="ECO:0000256" key="15">
    <source>
        <dbReference type="ARBA" id="ARBA00023257"/>
    </source>
</evidence>
<comment type="cofactor">
    <cofactor evidence="25">
        <name>Mg(2+)</name>
        <dbReference type="ChEBI" id="CHEBI:18420"/>
    </cofactor>
</comment>
<dbReference type="SUPFAM" id="SSF53218">
    <property type="entry name" value="Molybdenum cofactor biosynthesis proteins"/>
    <property type="match status" value="1"/>
</dbReference>
<dbReference type="SMART" id="SM00852">
    <property type="entry name" value="MoCF_biosynth"/>
    <property type="match status" value="1"/>
</dbReference>
<dbReference type="InterPro" id="IPR038987">
    <property type="entry name" value="MoeA-like"/>
</dbReference>
<dbReference type="EMBL" id="JBJQND010000006">
    <property type="protein sequence ID" value="KAL3873898.1"/>
    <property type="molecule type" value="Genomic_DNA"/>
</dbReference>
<dbReference type="GO" id="GO:0006777">
    <property type="term" value="P:Mo-molybdopterin cofactor biosynthetic process"/>
    <property type="evidence" value="ECO:0007669"/>
    <property type="project" value="UniProtKB-UniRule"/>
</dbReference>
<name>A0ABD3WMF5_SINWO</name>
<dbReference type="Gene3D" id="3.90.105.10">
    <property type="entry name" value="Molybdopterin biosynthesis moea protein, domain 2"/>
    <property type="match status" value="1"/>
</dbReference>
<keyword evidence="25" id="KW-0460">Magnesium</keyword>
<dbReference type="InterPro" id="IPR005111">
    <property type="entry name" value="MoeA_C_domain_IV"/>
</dbReference>
<evidence type="ECO:0000256" key="13">
    <source>
        <dbReference type="ARBA" id="ARBA00023150"/>
    </source>
</evidence>
<evidence type="ECO:0000256" key="9">
    <source>
        <dbReference type="ARBA" id="ARBA00022475"/>
    </source>
</evidence>
<dbReference type="AlphaFoldDB" id="A0ABD3WMF5"/>
<evidence type="ECO:0000256" key="24">
    <source>
        <dbReference type="ARBA" id="ARBA00073890"/>
    </source>
</evidence>
<dbReference type="GO" id="GO:0005829">
    <property type="term" value="C:cytosol"/>
    <property type="evidence" value="ECO:0007669"/>
    <property type="project" value="UniProtKB-SubCell"/>
</dbReference>
<dbReference type="PANTHER" id="PTHR10192">
    <property type="entry name" value="MOLYBDOPTERIN BIOSYNTHESIS PROTEIN"/>
    <property type="match status" value="1"/>
</dbReference>
<protein>
    <recommendedName>
        <fullName evidence="24">Gephyrin</fullName>
        <ecNumber evidence="8">2.10.1.1</ecNumber>
        <ecNumber evidence="7">2.7.7.75</ecNumber>
    </recommendedName>
</protein>
<evidence type="ECO:0000256" key="5">
    <source>
        <dbReference type="ARBA" id="ARBA00007589"/>
    </source>
</evidence>
<comment type="function">
    <text evidence="21">Also has a catalytic activity and catalyzes two steps in the biosynthesis of the molybdenum cofactor. In the first step, molybdopterin is adenylated. Subsequently, molybdate is inserted into adenylated molybdopterin and AMP is released.</text>
</comment>
<evidence type="ECO:0000256" key="26">
    <source>
        <dbReference type="SAM" id="MobiDB-lite"/>
    </source>
</evidence>
<dbReference type="GO" id="GO:0061598">
    <property type="term" value="F:molybdopterin adenylyltransferase activity"/>
    <property type="evidence" value="ECO:0007669"/>
    <property type="project" value="UniProtKB-UniRule"/>
</dbReference>
<dbReference type="GO" id="GO:0030425">
    <property type="term" value="C:dendrite"/>
    <property type="evidence" value="ECO:0007669"/>
    <property type="project" value="UniProtKB-SubCell"/>
</dbReference>
<evidence type="ECO:0000256" key="7">
    <source>
        <dbReference type="ARBA" id="ARBA00012509"/>
    </source>
</evidence>
<comment type="function">
    <text evidence="25">Catalyzes two steps in the biosynthesis of the molybdenum cofactor. In the first step, molybdopterin is adenylated. Subsequently, molybdate is inserted into adenylated molybdopterin and AMP is released.</text>
</comment>
<keyword evidence="13 25" id="KW-0501">Molybdenum cofactor biosynthesis</keyword>
<dbReference type="PANTHER" id="PTHR10192:SF5">
    <property type="entry name" value="GEPHYRIN"/>
    <property type="match status" value="1"/>
</dbReference>
<keyword evidence="14" id="KW-0206">Cytoskeleton</keyword>
<dbReference type="InterPro" id="IPR036688">
    <property type="entry name" value="MoeA_C_domain_IV_sf"/>
</dbReference>
<evidence type="ECO:0000259" key="27">
    <source>
        <dbReference type="SMART" id="SM00852"/>
    </source>
</evidence>
<keyword evidence="12" id="KW-0472">Membrane</keyword>
<evidence type="ECO:0000256" key="18">
    <source>
        <dbReference type="ARBA" id="ARBA00034105"/>
    </source>
</evidence>
<dbReference type="NCBIfam" id="NF045515">
    <property type="entry name" value="Glp_gephyrin"/>
    <property type="match status" value="1"/>
</dbReference>
<keyword evidence="9" id="KW-1003">Cell membrane</keyword>
<dbReference type="GO" id="GO:0005856">
    <property type="term" value="C:cytoskeleton"/>
    <property type="evidence" value="ECO:0007669"/>
    <property type="project" value="UniProtKB-SubCell"/>
</dbReference>
<keyword evidence="25" id="KW-0500">Molybdenum</keyword>
<evidence type="ECO:0000256" key="10">
    <source>
        <dbReference type="ARBA" id="ARBA00022490"/>
    </source>
</evidence>
<keyword evidence="25" id="KW-0479">Metal-binding</keyword>
<dbReference type="GO" id="GO:0014069">
    <property type="term" value="C:postsynaptic density"/>
    <property type="evidence" value="ECO:0007669"/>
    <property type="project" value="UniProtKB-SubCell"/>
</dbReference>
<dbReference type="Gene3D" id="3.40.980.10">
    <property type="entry name" value="MoaB/Mog-like domain"/>
    <property type="match status" value="1"/>
</dbReference>
<keyword evidence="29" id="KW-1185">Reference proteome</keyword>
<dbReference type="EC" id="2.10.1.1" evidence="8"/>
<dbReference type="NCBIfam" id="TIGR00177">
    <property type="entry name" value="molyb_syn"/>
    <property type="match status" value="1"/>
</dbReference>
<sequence>MSGLAFRRWDSINISLAETLGGGKGPPHPQHDTSLLYLLMNHFMLSASCMAKDSNDIRLKGGLFHVPVSFGQNHTMRHSIFHVVDNEGVSVDISTGPSNSSEGIIPKADHASKHHHGDNSSSSSRVGPETGQGHQMGHGHDHHHHCQHGSHVDVSKVAFRPRESPYPIITVDQALQIVLQHSEIMEEETVRLSDCLGRYLSCDVFAAEPLPAFPASIKDGYAVRASDGAGSRFVAGDSTAGDMPSFEVVEGYCIRINTGAPVPKGADAVVQVEDTLLLRAGDGGQTELEIKIMKAPTVGQDIRPIGSDIPKGEKVLAKGQRLGPSEIGILATVGVAEVRCFRQPVVGVMSTGNELLEPGEPLQDGKIYDSNRGTLLAQLQEHRYACLDLGIAKDSPDAVLELLKRSLKEADVIVTSGGVSMGERDLLKQVLETDLKAKLHFARVFMKPGKPTTFATLDYNGQKKLFFGLPGNPVSAIVTCNLYVIPALDKMAGKQNPHRTIIKAKVDATIKLDPRPEYHRVILTWSPDSPIPVATSTGNQISSRLLSMCTANGLLMLPPKSEEVSEIKMDTLVDVMIIGRL</sequence>
<proteinExistence type="inferred from homology"/>
<dbReference type="GO" id="GO:0050808">
    <property type="term" value="P:synapse organization"/>
    <property type="evidence" value="ECO:0007669"/>
    <property type="project" value="UniProtKB-ARBA"/>
</dbReference>
<dbReference type="InterPro" id="IPR036135">
    <property type="entry name" value="MoeA_linker/N_sf"/>
</dbReference>
<dbReference type="InterPro" id="IPR036425">
    <property type="entry name" value="MoaB/Mog-like_dom_sf"/>
</dbReference>
<evidence type="ECO:0000313" key="28">
    <source>
        <dbReference type="EMBL" id="KAL3873898.1"/>
    </source>
</evidence>
<evidence type="ECO:0000256" key="20">
    <source>
        <dbReference type="ARBA" id="ARBA00051501"/>
    </source>
</evidence>
<dbReference type="InterPro" id="IPR008284">
    <property type="entry name" value="MoCF_biosynth_CS"/>
</dbReference>
<keyword evidence="16" id="KW-0966">Cell projection</keyword>